<feature type="domain" description="MmgE/PrpD N-terminal" evidence="2">
    <location>
        <begin position="7"/>
        <end position="247"/>
    </location>
</feature>
<name>A0A9X0R052_9PROT</name>
<reference evidence="4" key="1">
    <citation type="submission" date="2020-08" db="EMBL/GenBank/DDBJ databases">
        <authorList>
            <person name="Hu Y."/>
            <person name="Nguyen S.V."/>
            <person name="Li F."/>
            <person name="Fanning S."/>
        </authorList>
    </citation>
    <scope>NUCLEOTIDE SEQUENCE</scope>
    <source>
        <strain evidence="4">SYSU D8009</strain>
    </source>
</reference>
<dbReference type="RefSeq" id="WP_186770631.1">
    <property type="nucleotide sequence ID" value="NZ_JACOMF010000010.1"/>
</dbReference>
<gene>
    <name evidence="4" type="ORF">H7965_11030</name>
</gene>
<evidence type="ECO:0000256" key="1">
    <source>
        <dbReference type="ARBA" id="ARBA00006174"/>
    </source>
</evidence>
<dbReference type="SUPFAM" id="SSF103378">
    <property type="entry name" value="2-methylcitrate dehydratase PrpD"/>
    <property type="match status" value="1"/>
</dbReference>
<dbReference type="Gene3D" id="3.30.1330.120">
    <property type="entry name" value="2-methylcitrate dehydratase PrpD"/>
    <property type="match status" value="1"/>
</dbReference>
<dbReference type="InterPro" id="IPR042183">
    <property type="entry name" value="MmgE/PrpD_sf_1"/>
</dbReference>
<dbReference type="InterPro" id="IPR036148">
    <property type="entry name" value="MmgE/PrpD_sf"/>
</dbReference>
<accession>A0A9X0R052</accession>
<dbReference type="InterPro" id="IPR042188">
    <property type="entry name" value="MmgE/PrpD_sf_2"/>
</dbReference>
<dbReference type="PANTHER" id="PTHR16943:SF8">
    <property type="entry name" value="2-METHYLCITRATE DEHYDRATASE"/>
    <property type="match status" value="1"/>
</dbReference>
<protein>
    <submittedName>
        <fullName evidence="4">MmgE/PrpD family protein</fullName>
    </submittedName>
</protein>
<dbReference type="Pfam" id="PF19305">
    <property type="entry name" value="MmgE_PrpD_C"/>
    <property type="match status" value="1"/>
</dbReference>
<evidence type="ECO:0000313" key="4">
    <source>
        <dbReference type="EMBL" id="MBC4015857.1"/>
    </source>
</evidence>
<dbReference type="InterPro" id="IPR045336">
    <property type="entry name" value="MmgE_PrpD_N"/>
</dbReference>
<dbReference type="PANTHER" id="PTHR16943">
    <property type="entry name" value="2-METHYLCITRATE DEHYDRATASE-RELATED"/>
    <property type="match status" value="1"/>
</dbReference>
<comment type="similarity">
    <text evidence="1">Belongs to the PrpD family.</text>
</comment>
<dbReference type="InterPro" id="IPR005656">
    <property type="entry name" value="MmgE_PrpD"/>
</dbReference>
<dbReference type="InterPro" id="IPR045337">
    <property type="entry name" value="MmgE_PrpD_C"/>
</dbReference>
<dbReference type="Proteomes" id="UP000600101">
    <property type="component" value="Unassembled WGS sequence"/>
</dbReference>
<comment type="caution">
    <text evidence="4">The sequence shown here is derived from an EMBL/GenBank/DDBJ whole genome shotgun (WGS) entry which is preliminary data.</text>
</comment>
<dbReference type="GO" id="GO:0016829">
    <property type="term" value="F:lyase activity"/>
    <property type="evidence" value="ECO:0007669"/>
    <property type="project" value="InterPro"/>
</dbReference>
<evidence type="ECO:0000259" key="2">
    <source>
        <dbReference type="Pfam" id="PF03972"/>
    </source>
</evidence>
<evidence type="ECO:0000259" key="3">
    <source>
        <dbReference type="Pfam" id="PF19305"/>
    </source>
</evidence>
<keyword evidence="5" id="KW-1185">Reference proteome</keyword>
<dbReference type="Gene3D" id="1.10.4100.10">
    <property type="entry name" value="2-methylcitrate dehydratase PrpD"/>
    <property type="match status" value="1"/>
</dbReference>
<dbReference type="EMBL" id="JACOMF010000010">
    <property type="protein sequence ID" value="MBC4015857.1"/>
    <property type="molecule type" value="Genomic_DNA"/>
</dbReference>
<dbReference type="Pfam" id="PF03972">
    <property type="entry name" value="MmgE_PrpD_N"/>
    <property type="match status" value="1"/>
</dbReference>
<dbReference type="AlphaFoldDB" id="A0A9X0R052"/>
<evidence type="ECO:0000313" key="5">
    <source>
        <dbReference type="Proteomes" id="UP000600101"/>
    </source>
</evidence>
<organism evidence="4 5">
    <name type="scientific">Siccirubricoccus deserti</name>
    <dbReference type="NCBI Taxonomy" id="2013562"/>
    <lineage>
        <taxon>Bacteria</taxon>
        <taxon>Pseudomonadati</taxon>
        <taxon>Pseudomonadota</taxon>
        <taxon>Alphaproteobacteria</taxon>
        <taxon>Acetobacterales</taxon>
        <taxon>Roseomonadaceae</taxon>
        <taxon>Siccirubricoccus</taxon>
    </lineage>
</organism>
<proteinExistence type="inferred from homology"/>
<sequence length="455" mass="46923">MTETLAQRIGAFVAGFGPAALTAEEAHLARRALLDTIACALGGLREATTQKALRYARATSGPGAAHVWGFNDRLGLEQAAFVNGVAGHVLDYDDVTTPLRGHPSVAMLPALCALAEAEGKGMQALAAAYVVGFEVMGRLGETIGDEHYARGWHATASIGTLGATAACANLLGLAAEQTVNAIGLAVAQAAGSRENFGTDAKSFQAAHANRAALQCVLLAREGFDASPAALDGARGYLTLYGKGEDPAQGFAGLGETPRLLLRAGLEVKKYPMCYATHRTLDGLLDLKAETGIGLADVAAVEVEGSNRAFTPLLHDRPQTGLAGKFSLQYAVAAALADGGVGLPAFEDAAVQRPAIQAFLPMVTKREGSGALNPRYAEITVRLKDGRSLHRRVEALRGGPSLPLTDAELAAKLGDCLAHAGSTAAAGMIAAAILDPADRPVAEVIRLLAPLRAAAE</sequence>
<feature type="domain" description="MmgE/PrpD C-terminal" evidence="3">
    <location>
        <begin position="270"/>
        <end position="429"/>
    </location>
</feature>